<proteinExistence type="predicted"/>
<sequence length="442" mass="48447">MTGSAYDLLTALREARRQLESLHRYDRALAACAAGLARMEAVLARPPRVVILGEVNSGKTSVADLLLGVGLLPSSVVANTRLPVLIRYAETTTLHAIGGNTRLLLTNEDLDALPASVELKALEIGLPSERLTEFEILDTPALSEAGGMNVDGDIRIWCTVATRAWTESERAFWSALPRRSWRNALLVATHKDALEDPGDALKIEWRLRAGAGDMFRDVILVSAIDAGKSRRTNGRTSDASAISLLGQVRVWAAEIRDRRARKVERIVRRLARLTFHQLARARLKSTEASVLRDWEADCASLLGGLGSAPDDLGEVMHEMLRRFARSLELAHPGSIERDDHWPAAADDRYRRVPRQGMPARRYAGLIAADLTALLRFELARSALRDPSLFADYAAARAVLLPLARLDVEFDRLESLLASGSKNEVAVAGAPPDQALLALSRTR</sequence>
<gene>
    <name evidence="2" type="ORF">GIW81_14285</name>
</gene>
<dbReference type="InterPro" id="IPR045063">
    <property type="entry name" value="Dynamin_N"/>
</dbReference>
<dbReference type="SUPFAM" id="SSF52540">
    <property type="entry name" value="P-loop containing nucleoside triphosphate hydrolases"/>
    <property type="match status" value="1"/>
</dbReference>
<dbReference type="Proteomes" id="UP000440694">
    <property type="component" value="Unassembled WGS sequence"/>
</dbReference>
<name>A0A6I3KK64_9HYPH</name>
<dbReference type="EMBL" id="WMBQ01000002">
    <property type="protein sequence ID" value="MTD95504.1"/>
    <property type="molecule type" value="Genomic_DNA"/>
</dbReference>
<dbReference type="Pfam" id="PF00350">
    <property type="entry name" value="Dynamin_N"/>
    <property type="match status" value="1"/>
</dbReference>
<reference evidence="2 3" key="1">
    <citation type="submission" date="2019-11" db="EMBL/GenBank/DDBJ databases">
        <title>Identification of a novel strain.</title>
        <authorList>
            <person name="Xu Q."/>
            <person name="Wang G."/>
        </authorList>
    </citation>
    <scope>NUCLEOTIDE SEQUENCE [LARGE SCALE GENOMIC DNA]</scope>
    <source>
        <strain evidence="3">xq</strain>
    </source>
</reference>
<evidence type="ECO:0000259" key="1">
    <source>
        <dbReference type="Pfam" id="PF00350"/>
    </source>
</evidence>
<dbReference type="Gene3D" id="3.40.50.300">
    <property type="entry name" value="P-loop containing nucleotide triphosphate hydrolases"/>
    <property type="match status" value="1"/>
</dbReference>
<keyword evidence="3" id="KW-1185">Reference proteome</keyword>
<evidence type="ECO:0000313" key="2">
    <source>
        <dbReference type="EMBL" id="MTD95504.1"/>
    </source>
</evidence>
<evidence type="ECO:0000313" key="3">
    <source>
        <dbReference type="Proteomes" id="UP000440694"/>
    </source>
</evidence>
<feature type="domain" description="Dynamin N-terminal" evidence="1">
    <location>
        <begin position="49"/>
        <end position="95"/>
    </location>
</feature>
<dbReference type="RefSeq" id="WP_154740043.1">
    <property type="nucleotide sequence ID" value="NZ_WMBQ01000002.1"/>
</dbReference>
<comment type="caution">
    <text evidence="2">The sequence shown here is derived from an EMBL/GenBank/DDBJ whole genome shotgun (WGS) entry which is preliminary data.</text>
</comment>
<accession>A0A6I3KK64</accession>
<dbReference type="AlphaFoldDB" id="A0A6I3KK64"/>
<organism evidence="2 3">
    <name type="scientific">Hyphomicrobium album</name>
    <dbReference type="NCBI Taxonomy" id="2665159"/>
    <lineage>
        <taxon>Bacteria</taxon>
        <taxon>Pseudomonadati</taxon>
        <taxon>Pseudomonadota</taxon>
        <taxon>Alphaproteobacteria</taxon>
        <taxon>Hyphomicrobiales</taxon>
        <taxon>Hyphomicrobiaceae</taxon>
        <taxon>Hyphomicrobium</taxon>
    </lineage>
</organism>
<dbReference type="InterPro" id="IPR027417">
    <property type="entry name" value="P-loop_NTPase"/>
</dbReference>
<protein>
    <recommendedName>
        <fullName evidence="1">Dynamin N-terminal domain-containing protein</fullName>
    </recommendedName>
</protein>